<evidence type="ECO:0000256" key="4">
    <source>
        <dbReference type="ARBA" id="ARBA00023157"/>
    </source>
</evidence>
<dbReference type="Ensembl" id="ENSCVAT00000019722.1">
    <property type="protein sequence ID" value="ENSCVAP00000028068.1"/>
    <property type="gene ID" value="ENSCVAG00000014882.1"/>
</dbReference>
<dbReference type="InterPro" id="IPR053896">
    <property type="entry name" value="BTN3A2-like_Ig-C"/>
</dbReference>
<name>A0A3Q2E6Y3_CYPVA</name>
<dbReference type="Gene3D" id="2.60.40.10">
    <property type="entry name" value="Immunoglobulins"/>
    <property type="match status" value="2"/>
</dbReference>
<keyword evidence="5" id="KW-0325">Glycoprotein</keyword>
<evidence type="ECO:0000256" key="7">
    <source>
        <dbReference type="SAM" id="Phobius"/>
    </source>
</evidence>
<dbReference type="InterPro" id="IPR036179">
    <property type="entry name" value="Ig-like_dom_sf"/>
</dbReference>
<dbReference type="InterPro" id="IPR007110">
    <property type="entry name" value="Ig-like_dom"/>
</dbReference>
<evidence type="ECO:0000313" key="10">
    <source>
        <dbReference type="Proteomes" id="UP000265020"/>
    </source>
</evidence>
<dbReference type="PANTHER" id="PTHR24100">
    <property type="entry name" value="BUTYROPHILIN"/>
    <property type="match status" value="1"/>
</dbReference>
<feature type="domain" description="Ig-like" evidence="8">
    <location>
        <begin position="34"/>
        <end position="145"/>
    </location>
</feature>
<keyword evidence="7" id="KW-1133">Transmembrane helix</keyword>
<evidence type="ECO:0000256" key="1">
    <source>
        <dbReference type="ARBA" id="ARBA00004370"/>
    </source>
</evidence>
<dbReference type="Pfam" id="PF22705">
    <property type="entry name" value="C2-set_3"/>
    <property type="match status" value="1"/>
</dbReference>
<dbReference type="PANTHER" id="PTHR24100:SF0">
    <property type="entry name" value="V-SET DOMAIN-CONTAINING T-CELL ACTIVATION INHIBITOR 1"/>
    <property type="match status" value="1"/>
</dbReference>
<sequence length="272" mass="29696">QFSCLFISTFSMVTLIVILAALIILILSLTFSKTTVKVVSSNTKPVANLGKDQILSCYIDAEIEANSLREVLVIWENSRLGLVYRYENGAPALDKQHPQFKGRAQVFPDAVATGNAFLLLQGVRSSDEGEYTCSISSSVGQGNVTIQLRTAVFSAPTLEFSENTLTSKASSWFPKPDVTWLNQTGDKLNASTSFTEVSAERYRVLSKLPSARVNESYSCRIENSLVVAVTEATITGTGVLGRTFFTFSIASTLLVSFHLNLMTSVLCIFFVV</sequence>
<evidence type="ECO:0000313" key="9">
    <source>
        <dbReference type="Ensembl" id="ENSCVAP00000028068.1"/>
    </source>
</evidence>
<dbReference type="FunFam" id="2.60.40.10:FF:000142">
    <property type="entry name" value="V-set domain-containing T-cell activation inhibitor 1"/>
    <property type="match status" value="1"/>
</dbReference>
<keyword evidence="7" id="KW-0812">Transmembrane</keyword>
<comment type="subcellular location">
    <subcellularLocation>
        <location evidence="1">Membrane</location>
    </subcellularLocation>
</comment>
<dbReference type="SUPFAM" id="SSF48726">
    <property type="entry name" value="Immunoglobulin"/>
    <property type="match status" value="2"/>
</dbReference>
<dbReference type="InterPro" id="IPR013106">
    <property type="entry name" value="Ig_V-set"/>
</dbReference>
<evidence type="ECO:0000259" key="8">
    <source>
        <dbReference type="PROSITE" id="PS50835"/>
    </source>
</evidence>
<dbReference type="GO" id="GO:0050863">
    <property type="term" value="P:regulation of T cell activation"/>
    <property type="evidence" value="ECO:0007669"/>
    <property type="project" value="UniProtKB-ARBA"/>
</dbReference>
<evidence type="ECO:0000256" key="6">
    <source>
        <dbReference type="ARBA" id="ARBA00023319"/>
    </source>
</evidence>
<dbReference type="GO" id="GO:0005102">
    <property type="term" value="F:signaling receptor binding"/>
    <property type="evidence" value="ECO:0007669"/>
    <property type="project" value="TreeGrafter"/>
</dbReference>
<evidence type="ECO:0000256" key="5">
    <source>
        <dbReference type="ARBA" id="ARBA00023180"/>
    </source>
</evidence>
<keyword evidence="10" id="KW-1185">Reference proteome</keyword>
<feature type="transmembrane region" description="Helical" evidence="7">
    <location>
        <begin position="244"/>
        <end position="271"/>
    </location>
</feature>
<dbReference type="GO" id="GO:0050852">
    <property type="term" value="P:T cell receptor signaling pathway"/>
    <property type="evidence" value="ECO:0007669"/>
    <property type="project" value="TreeGrafter"/>
</dbReference>
<dbReference type="GeneTree" id="ENSGT00940000157300"/>
<protein>
    <submittedName>
        <fullName evidence="9">V-set domain containing T cell activation inhibitor 1</fullName>
    </submittedName>
</protein>
<dbReference type="GO" id="GO:0009897">
    <property type="term" value="C:external side of plasma membrane"/>
    <property type="evidence" value="ECO:0007669"/>
    <property type="project" value="TreeGrafter"/>
</dbReference>
<dbReference type="GO" id="GO:1903037">
    <property type="term" value="P:regulation of leukocyte cell-cell adhesion"/>
    <property type="evidence" value="ECO:0007669"/>
    <property type="project" value="UniProtKB-ARBA"/>
</dbReference>
<evidence type="ECO:0000256" key="2">
    <source>
        <dbReference type="ARBA" id="ARBA00022729"/>
    </source>
</evidence>
<proteinExistence type="predicted"/>
<keyword evidence="6" id="KW-0393">Immunoglobulin domain</keyword>
<organism evidence="9 10">
    <name type="scientific">Cyprinodon variegatus</name>
    <name type="common">Sheepshead minnow</name>
    <dbReference type="NCBI Taxonomy" id="28743"/>
    <lineage>
        <taxon>Eukaryota</taxon>
        <taxon>Metazoa</taxon>
        <taxon>Chordata</taxon>
        <taxon>Craniata</taxon>
        <taxon>Vertebrata</taxon>
        <taxon>Euteleostomi</taxon>
        <taxon>Actinopterygii</taxon>
        <taxon>Neopterygii</taxon>
        <taxon>Teleostei</taxon>
        <taxon>Neoteleostei</taxon>
        <taxon>Acanthomorphata</taxon>
        <taxon>Ovalentaria</taxon>
        <taxon>Atherinomorphae</taxon>
        <taxon>Cyprinodontiformes</taxon>
        <taxon>Cyprinodontidae</taxon>
        <taxon>Cyprinodon</taxon>
    </lineage>
</organism>
<keyword evidence="2" id="KW-0732">Signal</keyword>
<dbReference type="Pfam" id="PF07686">
    <property type="entry name" value="V-set"/>
    <property type="match status" value="1"/>
</dbReference>
<dbReference type="Proteomes" id="UP000265020">
    <property type="component" value="Unassembled WGS sequence"/>
</dbReference>
<evidence type="ECO:0000256" key="3">
    <source>
        <dbReference type="ARBA" id="ARBA00023136"/>
    </source>
</evidence>
<keyword evidence="3 7" id="KW-0472">Membrane</keyword>
<feature type="transmembrane region" description="Helical" evidence="7">
    <location>
        <begin position="6"/>
        <end position="27"/>
    </location>
</feature>
<keyword evidence="4" id="KW-1015">Disulfide bond</keyword>
<dbReference type="InterPro" id="IPR013783">
    <property type="entry name" value="Ig-like_fold"/>
</dbReference>
<dbReference type="AlphaFoldDB" id="A0A3Q2E6Y3"/>
<dbReference type="PROSITE" id="PS50835">
    <property type="entry name" value="IG_LIKE"/>
    <property type="match status" value="2"/>
</dbReference>
<dbReference type="STRING" id="28743.ENSCVAP00000028068"/>
<accession>A0A3Q2E6Y3</accession>
<dbReference type="InterPro" id="IPR050504">
    <property type="entry name" value="IgSF_BTN/MOG"/>
</dbReference>
<reference evidence="9" key="2">
    <citation type="submission" date="2025-09" db="UniProtKB">
        <authorList>
            <consortium name="Ensembl"/>
        </authorList>
    </citation>
    <scope>IDENTIFICATION</scope>
</reference>
<dbReference type="OMA" id="CYIVTSK"/>
<dbReference type="GO" id="GO:0001817">
    <property type="term" value="P:regulation of cytokine production"/>
    <property type="evidence" value="ECO:0007669"/>
    <property type="project" value="TreeGrafter"/>
</dbReference>
<reference evidence="9" key="1">
    <citation type="submission" date="2025-08" db="UniProtKB">
        <authorList>
            <consortium name="Ensembl"/>
        </authorList>
    </citation>
    <scope>IDENTIFICATION</scope>
</reference>
<feature type="domain" description="Ig-like" evidence="8">
    <location>
        <begin position="164"/>
        <end position="235"/>
    </location>
</feature>